<protein>
    <submittedName>
        <fullName evidence="1">Putative ovule protein</fullName>
    </submittedName>
</protein>
<reference evidence="1" key="1">
    <citation type="submission" date="2015-12" db="EMBL/GenBank/DDBJ databases">
        <title>Gene expression during late stages of embryo sac development: a critical building block for successful pollen-pistil interactions.</title>
        <authorList>
            <person name="Liu Y."/>
            <person name="Joly V."/>
            <person name="Sabar M."/>
            <person name="Matton D.P."/>
        </authorList>
    </citation>
    <scope>NUCLEOTIDE SEQUENCE</scope>
</reference>
<proteinExistence type="predicted"/>
<dbReference type="AlphaFoldDB" id="A0A0V0HDQ4"/>
<dbReference type="EMBL" id="GEDG01021105">
    <property type="protein sequence ID" value="JAP18578.1"/>
    <property type="molecule type" value="Transcribed_RNA"/>
</dbReference>
<accession>A0A0V0HDQ4</accession>
<name>A0A0V0HDQ4_SOLCH</name>
<organism evidence="1">
    <name type="scientific">Solanum chacoense</name>
    <name type="common">Chaco potato</name>
    <dbReference type="NCBI Taxonomy" id="4108"/>
    <lineage>
        <taxon>Eukaryota</taxon>
        <taxon>Viridiplantae</taxon>
        <taxon>Streptophyta</taxon>
        <taxon>Embryophyta</taxon>
        <taxon>Tracheophyta</taxon>
        <taxon>Spermatophyta</taxon>
        <taxon>Magnoliopsida</taxon>
        <taxon>eudicotyledons</taxon>
        <taxon>Gunneridae</taxon>
        <taxon>Pentapetalae</taxon>
        <taxon>asterids</taxon>
        <taxon>lamiids</taxon>
        <taxon>Solanales</taxon>
        <taxon>Solanaceae</taxon>
        <taxon>Solanoideae</taxon>
        <taxon>Solaneae</taxon>
        <taxon>Solanum</taxon>
    </lineage>
</organism>
<sequence>MFCFCCYSFYLNQFLAAKLNIYCRELSDQFICHIYCRLRIDKEYKFSQFDSEVAFHYKIQK</sequence>
<evidence type="ECO:0000313" key="1">
    <source>
        <dbReference type="EMBL" id="JAP18578.1"/>
    </source>
</evidence>